<name>A0A821W1P1_9BILA</name>
<evidence type="ECO:0000313" key="1">
    <source>
        <dbReference type="EMBL" id="CAF4916637.1"/>
    </source>
</evidence>
<dbReference type="AlphaFoldDB" id="A0A821W1P1"/>
<gene>
    <name evidence="1" type="ORF">UJA718_LOCUS46217</name>
</gene>
<feature type="non-terminal residue" evidence="1">
    <location>
        <position position="1"/>
    </location>
</feature>
<feature type="non-terminal residue" evidence="1">
    <location>
        <position position="58"/>
    </location>
</feature>
<keyword evidence="2" id="KW-1185">Reference proteome</keyword>
<dbReference type="Proteomes" id="UP000663873">
    <property type="component" value="Unassembled WGS sequence"/>
</dbReference>
<protein>
    <submittedName>
        <fullName evidence="1">Uncharacterized protein</fullName>
    </submittedName>
</protein>
<reference evidence="1" key="1">
    <citation type="submission" date="2021-02" db="EMBL/GenBank/DDBJ databases">
        <authorList>
            <person name="Nowell W R."/>
        </authorList>
    </citation>
    <scope>NUCLEOTIDE SEQUENCE</scope>
</reference>
<accession>A0A821W1P1</accession>
<comment type="caution">
    <text evidence="1">The sequence shown here is derived from an EMBL/GenBank/DDBJ whole genome shotgun (WGS) entry which is preliminary data.</text>
</comment>
<proteinExistence type="predicted"/>
<dbReference type="EMBL" id="CAJOBP010081602">
    <property type="protein sequence ID" value="CAF4916637.1"/>
    <property type="molecule type" value="Genomic_DNA"/>
</dbReference>
<sequence>PSPEFDYSFSYKSTAWSYLAAPPLASASASSSVITTEATKHDSEPLLSIVRKFKSLIK</sequence>
<evidence type="ECO:0000313" key="2">
    <source>
        <dbReference type="Proteomes" id="UP000663873"/>
    </source>
</evidence>
<organism evidence="1 2">
    <name type="scientific">Rotaria socialis</name>
    <dbReference type="NCBI Taxonomy" id="392032"/>
    <lineage>
        <taxon>Eukaryota</taxon>
        <taxon>Metazoa</taxon>
        <taxon>Spiralia</taxon>
        <taxon>Gnathifera</taxon>
        <taxon>Rotifera</taxon>
        <taxon>Eurotatoria</taxon>
        <taxon>Bdelloidea</taxon>
        <taxon>Philodinida</taxon>
        <taxon>Philodinidae</taxon>
        <taxon>Rotaria</taxon>
    </lineage>
</organism>